<dbReference type="EMBL" id="ON887157">
    <property type="protein sequence ID" value="WBR14790.1"/>
    <property type="molecule type" value="Genomic_DNA"/>
</dbReference>
<feature type="region of interest" description="Disordered" evidence="1">
    <location>
        <begin position="249"/>
        <end position="270"/>
    </location>
</feature>
<feature type="compositionally biased region" description="Basic and acidic residues" evidence="1">
    <location>
        <begin position="419"/>
        <end position="431"/>
    </location>
</feature>
<sequence length="682" mass="73634">MRSVANTTTLEPSPLPPSRDNNNNNNNNNNSKSKIGSLAAVGDSNSSTGGNKKGPRPLTGDARDDRSAIDLFGAWYLDDGARLYGLKPNPDDIERVWQYMLPPRAPSPSAKWCRAYWMRQEAANVAARWGDAQDVAAQNVRKTIDGMFASLADVVRQITRTGKNARGHDVLVMVTHALEEAGWRFVLRRTQSNARERVIPLDSVDALVSALAIVLAEEPEIDAVHCYLGSAAHGSLVGWNAMFEARRRRHPQTMPDATSSAPPSTTMAASLSPPLPVTPLATPRPVSNILSRFDRPALPVPTIAPYPAYAAESLLHTGFAVQGARGASTRVGLSAPCAQTRRTPMGGGHVDEPICIDIPDTIVPFDLDLNNPPAEADDAAWAAIAAAQANCKRRLDLLHPNGAVRPDDEASRTKRLRSRSSDDAHARRGDCRAVTCRGSTESVLPGALGEFFSPLSTASETQMPSGQACEDTPNRSRDALSASSSVSVVRDLLRADDDRDFFDDAGQSRHCRHMDDVDKASRECQGTYEDDRDQDTDDEVIECGTVNRSGTARDVVDDGDETEDEEQGTAGLCVSARTDASPESTVGIRDDATKLQGGPGDETSQSGDDDDNGNDRSPAVASPCRDRNMRRHHHTVCDAPSIEHHDFAQRAQRYRRDIQDALYRVNCVALSRLGAPSGGPVA</sequence>
<feature type="compositionally biased region" description="Acidic residues" evidence="1">
    <location>
        <begin position="557"/>
        <end position="567"/>
    </location>
</feature>
<evidence type="ECO:0000313" key="2">
    <source>
        <dbReference type="EMBL" id="WBR14790.1"/>
    </source>
</evidence>
<proteinExistence type="predicted"/>
<protein>
    <submittedName>
        <fullName evidence="2">Uncharacterized protein</fullName>
    </submittedName>
</protein>
<accession>A0AA95J6T3</accession>
<feature type="region of interest" description="Disordered" evidence="1">
    <location>
        <begin position="399"/>
        <end position="431"/>
    </location>
</feature>
<feature type="region of interest" description="Disordered" evidence="1">
    <location>
        <begin position="525"/>
        <end position="628"/>
    </location>
</feature>
<feature type="region of interest" description="Disordered" evidence="1">
    <location>
        <begin position="1"/>
        <end position="64"/>
    </location>
</feature>
<name>A0AA95J6T3_9VIRU</name>
<gene>
    <name evidence="2" type="ORF">pkur_cds_616</name>
</gene>
<evidence type="ECO:0000256" key="1">
    <source>
        <dbReference type="SAM" id="MobiDB-lite"/>
    </source>
</evidence>
<organism evidence="2 3">
    <name type="scientific">Pandoravirus kuranda</name>
    <dbReference type="NCBI Taxonomy" id="3019033"/>
    <lineage>
        <taxon>Viruses</taxon>
        <taxon>Pandoravirus</taxon>
    </lineage>
</organism>
<feature type="compositionally biased region" description="Low complexity" evidence="1">
    <location>
        <begin position="21"/>
        <end position="30"/>
    </location>
</feature>
<dbReference type="Proteomes" id="UP001185135">
    <property type="component" value="Segment"/>
</dbReference>
<reference evidence="2" key="1">
    <citation type="submission" date="2022-06" db="EMBL/GenBank/DDBJ databases">
        <authorList>
            <person name="Legendre M."/>
            <person name="Claverie J.-M."/>
            <person name="Alempic J.-M."/>
            <person name="Abergel C."/>
        </authorList>
    </citation>
    <scope>NUCLEOTIDE SEQUENCE</scope>
    <source>
        <strain evidence="2">Kuranda</strain>
    </source>
</reference>
<feature type="compositionally biased region" description="Low complexity" evidence="1">
    <location>
        <begin position="253"/>
        <end position="270"/>
    </location>
</feature>
<feature type="region of interest" description="Disordered" evidence="1">
    <location>
        <begin position="457"/>
        <end position="484"/>
    </location>
</feature>
<feature type="compositionally biased region" description="Acidic residues" evidence="1">
    <location>
        <begin position="528"/>
        <end position="541"/>
    </location>
</feature>
<evidence type="ECO:0000313" key="3">
    <source>
        <dbReference type="Proteomes" id="UP001185135"/>
    </source>
</evidence>